<dbReference type="AlphaFoldDB" id="A0A0A7PAN4"/>
<dbReference type="Proteomes" id="UP000030907">
    <property type="component" value="Chromosome"/>
</dbReference>
<dbReference type="STRING" id="1515612.SKP52_00480"/>
<evidence type="ECO:0000313" key="1">
    <source>
        <dbReference type="EMBL" id="AJA07045.1"/>
    </source>
</evidence>
<proteinExistence type="predicted"/>
<gene>
    <name evidence="1" type="ORF">SKP52_00480</name>
</gene>
<reference evidence="1 2" key="1">
    <citation type="journal article" date="2015" name="Int. J. Syst. Evol. Microbiol.">
        <title>Description of Sphingopyxis fribergensis sp. nov. - a soil bacterium with the ability to degrade styrene and phenylacetic acid.</title>
        <authorList>
            <person name="Oelschlagel M."/>
            <person name="Ruckert C."/>
            <person name="Kalinowski J."/>
            <person name="Schmidt G."/>
            <person name="Schlomann M."/>
            <person name="Tischler D."/>
        </authorList>
    </citation>
    <scope>NUCLEOTIDE SEQUENCE [LARGE SCALE GENOMIC DNA]</scope>
    <source>
        <strain evidence="1 2">Kp5.2</strain>
    </source>
</reference>
<keyword evidence="2" id="KW-1185">Reference proteome</keyword>
<dbReference type="HOGENOM" id="CLU_117646_0_0_5"/>
<sequence>MPLLMAASLAGCATTPTATTPQDDFFAALSARCGKAYAGRLASDQEADAEMHGKAMVMHIRHCTSDRIEIPFHIDGLGPDGDWDRSRTWIITRTSTGLRLKHDHRHADGKPDATTLYGGDTADAGTAARQTFPVDAESIAMFTATGRSVSNTNIWSIETTSAGFTYGLDRPGRHFRVAFDYAKPVTPPPAPWGW</sequence>
<dbReference type="EMBL" id="CP009122">
    <property type="protein sequence ID" value="AJA07045.1"/>
    <property type="molecule type" value="Genomic_DNA"/>
</dbReference>
<dbReference type="KEGG" id="sphk:SKP52_00480"/>
<name>A0A0A7PAN4_9SPHN</name>
<evidence type="ECO:0008006" key="3">
    <source>
        <dbReference type="Google" id="ProtNLM"/>
    </source>
</evidence>
<protein>
    <recommendedName>
        <fullName evidence="3">Secreted protein</fullName>
    </recommendedName>
</protein>
<accession>A0A0A7PAN4</accession>
<evidence type="ECO:0000313" key="2">
    <source>
        <dbReference type="Proteomes" id="UP000030907"/>
    </source>
</evidence>
<organism evidence="1 2">
    <name type="scientific">Sphingopyxis fribergensis</name>
    <dbReference type="NCBI Taxonomy" id="1515612"/>
    <lineage>
        <taxon>Bacteria</taxon>
        <taxon>Pseudomonadati</taxon>
        <taxon>Pseudomonadota</taxon>
        <taxon>Alphaproteobacteria</taxon>
        <taxon>Sphingomonadales</taxon>
        <taxon>Sphingomonadaceae</taxon>
        <taxon>Sphingopyxis</taxon>
    </lineage>
</organism>